<keyword evidence="2" id="KW-1185">Reference proteome</keyword>
<name>A0A417YS96_9BACI</name>
<dbReference type="Proteomes" id="UP000284416">
    <property type="component" value="Unassembled WGS sequence"/>
</dbReference>
<comment type="caution">
    <text evidence="1">The sequence shown here is derived from an EMBL/GenBank/DDBJ whole genome shotgun (WGS) entry which is preliminary data.</text>
</comment>
<evidence type="ECO:0000313" key="1">
    <source>
        <dbReference type="EMBL" id="RHW38166.1"/>
    </source>
</evidence>
<reference evidence="1 2" key="1">
    <citation type="journal article" date="2017" name="Int. J. Syst. Evol. Microbiol.">
        <title>Bacillus notoginsengisoli sp. nov., a novel bacterium isolated from the rhizosphere of Panax notoginseng.</title>
        <authorList>
            <person name="Zhang M.Y."/>
            <person name="Cheng J."/>
            <person name="Cai Y."/>
            <person name="Zhang T.Y."/>
            <person name="Wu Y.Y."/>
            <person name="Manikprabhu D."/>
            <person name="Li W.J."/>
            <person name="Zhang Y.X."/>
        </authorList>
    </citation>
    <scope>NUCLEOTIDE SEQUENCE [LARGE SCALE GENOMIC DNA]</scope>
    <source>
        <strain evidence="1 2">JCM 30743</strain>
    </source>
</reference>
<evidence type="ECO:0000313" key="2">
    <source>
        <dbReference type="Proteomes" id="UP000284416"/>
    </source>
</evidence>
<gene>
    <name evidence="1" type="ORF">D1B31_15460</name>
</gene>
<accession>A0A417YS96</accession>
<proteinExistence type="predicted"/>
<organism evidence="1 2">
    <name type="scientific">Neobacillus notoginsengisoli</name>
    <dbReference type="NCBI Taxonomy" id="1578198"/>
    <lineage>
        <taxon>Bacteria</taxon>
        <taxon>Bacillati</taxon>
        <taxon>Bacillota</taxon>
        <taxon>Bacilli</taxon>
        <taxon>Bacillales</taxon>
        <taxon>Bacillaceae</taxon>
        <taxon>Neobacillus</taxon>
    </lineage>
</organism>
<sequence length="269" mass="31666">MAADIKEKLLKDIKKTGYPFELTLHNKLIKNDWKVIANAYYIDKDEKKGREIDFIASNHISEYINGELLEIAFYLIIEVKKATDKPWVIFTVKNRDRFSKLLPLKLNYTETVFEIQGQGIYSAFHKNGTKVHDSWGKSFYEGFSGNGGRDDIYKALSGSVKALIHFKETNSYSDFFTERLISYYEPIVVIEGQLFESWLDNNEEIQIKESNYIQTSFNYISPNYYEKESINDHIVHIVRANYLEEFLKQKEKSLKNVFHWISKKEFSEK</sequence>
<protein>
    <submittedName>
        <fullName evidence="1">Uncharacterized protein</fullName>
    </submittedName>
</protein>
<dbReference type="RefSeq" id="WP_118921957.1">
    <property type="nucleotide sequence ID" value="NZ_QWEG01000009.1"/>
</dbReference>
<dbReference type="EMBL" id="QWEG01000009">
    <property type="protein sequence ID" value="RHW38166.1"/>
    <property type="molecule type" value="Genomic_DNA"/>
</dbReference>
<dbReference type="OrthoDB" id="2631933at2"/>
<dbReference type="AlphaFoldDB" id="A0A417YS96"/>